<feature type="binding site" evidence="11">
    <location>
        <position position="83"/>
    </location>
    <ligand>
        <name>substrate</name>
    </ligand>
</feature>
<comment type="subunit">
    <text evidence="11">Monomer.</text>
</comment>
<comment type="function">
    <text evidence="11">Catalyzes the specific phosphorylation of the 3-hydroxyl group of shikimic acid using ATP as a cosubstrate.</text>
</comment>
<dbReference type="InterPro" id="IPR023000">
    <property type="entry name" value="Shikimate_kinase_CS"/>
</dbReference>
<keyword evidence="13" id="KW-1185">Reference proteome</keyword>
<comment type="catalytic activity">
    <reaction evidence="10 11">
        <text>shikimate + ATP = 3-phosphoshikimate + ADP + H(+)</text>
        <dbReference type="Rhea" id="RHEA:13121"/>
        <dbReference type="ChEBI" id="CHEBI:15378"/>
        <dbReference type="ChEBI" id="CHEBI:30616"/>
        <dbReference type="ChEBI" id="CHEBI:36208"/>
        <dbReference type="ChEBI" id="CHEBI:145989"/>
        <dbReference type="ChEBI" id="CHEBI:456216"/>
        <dbReference type="EC" id="2.7.1.71"/>
    </reaction>
</comment>
<evidence type="ECO:0000256" key="3">
    <source>
        <dbReference type="ARBA" id="ARBA00012154"/>
    </source>
</evidence>
<dbReference type="SUPFAM" id="SSF52540">
    <property type="entry name" value="P-loop containing nucleoside triphosphate hydrolases"/>
    <property type="match status" value="1"/>
</dbReference>
<dbReference type="GO" id="GO:0009423">
    <property type="term" value="P:chorismate biosynthetic process"/>
    <property type="evidence" value="ECO:0007669"/>
    <property type="project" value="UniProtKB-UniRule"/>
</dbReference>
<reference evidence="12 13" key="1">
    <citation type="submission" date="2017-09" db="EMBL/GenBank/DDBJ databases">
        <title>Complete genome sequence of Verrucomicrobial strain HZ-65, isolated from freshwater.</title>
        <authorList>
            <person name="Choi A."/>
        </authorList>
    </citation>
    <scope>NUCLEOTIDE SEQUENCE [LARGE SCALE GENOMIC DNA]</scope>
    <source>
        <strain evidence="12 13">HZ-65</strain>
    </source>
</reference>
<evidence type="ECO:0000256" key="11">
    <source>
        <dbReference type="HAMAP-Rule" id="MF_00109"/>
    </source>
</evidence>
<feature type="binding site" evidence="11">
    <location>
        <position position="140"/>
    </location>
    <ligand>
        <name>substrate</name>
    </ligand>
</feature>
<comment type="subcellular location">
    <subcellularLocation>
        <location evidence="11">Cytoplasm</location>
    </subcellularLocation>
</comment>
<feature type="binding site" evidence="11">
    <location>
        <position position="156"/>
    </location>
    <ligand>
        <name>ATP</name>
        <dbReference type="ChEBI" id="CHEBI:30616"/>
    </ligand>
</feature>
<evidence type="ECO:0000256" key="9">
    <source>
        <dbReference type="ARBA" id="ARBA00023141"/>
    </source>
</evidence>
<keyword evidence="9 11" id="KW-0057">Aromatic amino acid biosynthesis</keyword>
<proteinExistence type="inferred from homology"/>
<dbReference type="InterPro" id="IPR027417">
    <property type="entry name" value="P-loop_NTPase"/>
</dbReference>
<dbReference type="KEGG" id="vbh:CMV30_13605"/>
<dbReference type="GO" id="GO:0009073">
    <property type="term" value="P:aromatic amino acid family biosynthetic process"/>
    <property type="evidence" value="ECO:0007669"/>
    <property type="project" value="UniProtKB-KW"/>
</dbReference>
<keyword evidence="4 11" id="KW-0028">Amino-acid biosynthesis</keyword>
<keyword evidence="11" id="KW-0479">Metal-binding</keyword>
<dbReference type="GO" id="GO:0005524">
    <property type="term" value="F:ATP binding"/>
    <property type="evidence" value="ECO:0007669"/>
    <property type="project" value="UniProtKB-UniRule"/>
</dbReference>
<evidence type="ECO:0000256" key="6">
    <source>
        <dbReference type="ARBA" id="ARBA00022741"/>
    </source>
</evidence>
<feature type="binding site" evidence="11">
    <location>
        <position position="19"/>
    </location>
    <ligand>
        <name>Mg(2+)</name>
        <dbReference type="ChEBI" id="CHEBI:18420"/>
    </ligand>
</feature>
<evidence type="ECO:0000256" key="2">
    <source>
        <dbReference type="ARBA" id="ARBA00006997"/>
    </source>
</evidence>
<dbReference type="GO" id="GO:0000287">
    <property type="term" value="F:magnesium ion binding"/>
    <property type="evidence" value="ECO:0007669"/>
    <property type="project" value="UniProtKB-UniRule"/>
</dbReference>
<dbReference type="RefSeq" id="WP_096056549.1">
    <property type="nucleotide sequence ID" value="NZ_CP023344.1"/>
</dbReference>
<name>A0A290QHV0_9BACT</name>
<dbReference type="GO" id="GO:0004765">
    <property type="term" value="F:shikimate kinase activity"/>
    <property type="evidence" value="ECO:0007669"/>
    <property type="project" value="UniProtKB-UniRule"/>
</dbReference>
<dbReference type="InterPro" id="IPR031322">
    <property type="entry name" value="Shikimate/glucono_kinase"/>
</dbReference>
<keyword evidence="7 11" id="KW-0418">Kinase</keyword>
<dbReference type="HAMAP" id="MF_00109">
    <property type="entry name" value="Shikimate_kinase"/>
    <property type="match status" value="1"/>
</dbReference>
<evidence type="ECO:0000256" key="5">
    <source>
        <dbReference type="ARBA" id="ARBA00022679"/>
    </source>
</evidence>
<dbReference type="InterPro" id="IPR000623">
    <property type="entry name" value="Shikimate_kinase/TSH1"/>
</dbReference>
<dbReference type="GO" id="GO:0005829">
    <property type="term" value="C:cytosol"/>
    <property type="evidence" value="ECO:0007669"/>
    <property type="project" value="TreeGrafter"/>
</dbReference>
<gene>
    <name evidence="11" type="primary">aroK</name>
    <name evidence="12" type="ORF">CMV30_13605</name>
</gene>
<dbReference type="Gene3D" id="3.40.50.300">
    <property type="entry name" value="P-loop containing nucleotide triphosphate hydrolases"/>
    <property type="match status" value="1"/>
</dbReference>
<feature type="binding site" evidence="11">
    <location>
        <position position="61"/>
    </location>
    <ligand>
        <name>substrate</name>
    </ligand>
</feature>
<keyword evidence="11" id="KW-0460">Magnesium</keyword>
<evidence type="ECO:0000256" key="10">
    <source>
        <dbReference type="ARBA" id="ARBA00048567"/>
    </source>
</evidence>
<evidence type="ECO:0000256" key="7">
    <source>
        <dbReference type="ARBA" id="ARBA00022777"/>
    </source>
</evidence>
<keyword evidence="8 11" id="KW-0067">ATP-binding</keyword>
<accession>A0A290QHV0</accession>
<dbReference type="CDD" id="cd00464">
    <property type="entry name" value="SK"/>
    <property type="match status" value="1"/>
</dbReference>
<keyword evidence="11" id="KW-0963">Cytoplasm</keyword>
<dbReference type="Proteomes" id="UP000217265">
    <property type="component" value="Chromosome"/>
</dbReference>
<dbReference type="GO" id="GO:0008652">
    <property type="term" value="P:amino acid biosynthetic process"/>
    <property type="evidence" value="ECO:0007669"/>
    <property type="project" value="UniProtKB-KW"/>
</dbReference>
<evidence type="ECO:0000313" key="13">
    <source>
        <dbReference type="Proteomes" id="UP000217265"/>
    </source>
</evidence>
<dbReference type="AlphaFoldDB" id="A0A290QHV0"/>
<comment type="cofactor">
    <cofactor evidence="11">
        <name>Mg(2+)</name>
        <dbReference type="ChEBI" id="CHEBI:18420"/>
    </cofactor>
    <text evidence="11">Binds 1 Mg(2+) ion per subunit.</text>
</comment>
<evidence type="ECO:0000256" key="1">
    <source>
        <dbReference type="ARBA" id="ARBA00004842"/>
    </source>
</evidence>
<dbReference type="PRINTS" id="PR01100">
    <property type="entry name" value="SHIKIMTKNASE"/>
</dbReference>
<protein>
    <recommendedName>
        <fullName evidence="3 11">Shikimate kinase</fullName>
        <shortName evidence="11">SK</shortName>
        <ecNumber evidence="3 11">2.7.1.71</ecNumber>
    </recommendedName>
</protein>
<sequence>MHAPDVNLYLVGFMGTGKTTVGRALAQRIGFQLLDSDVEIERQAGKTIPEIFAEQGEPAFRVRERAFIEGGHSQTRCVVACGGGLVVQPGMLDLLKSKGVVVCLHASLETVLKRTQGSKNRPLLNVEDPMERIRALYAAREHVYRNSGTLVLTDGRPLLEIVAHVFRIWKREAVDFATAADRAAAKAAR</sequence>
<keyword evidence="5 11" id="KW-0808">Transferase</keyword>
<dbReference type="UniPathway" id="UPA00053">
    <property type="reaction ID" value="UER00088"/>
</dbReference>
<dbReference type="EMBL" id="CP023344">
    <property type="protein sequence ID" value="ATC64918.1"/>
    <property type="molecule type" value="Genomic_DNA"/>
</dbReference>
<comment type="pathway">
    <text evidence="1 11">Metabolic intermediate biosynthesis; chorismate biosynthesis; chorismate from D-erythrose 4-phosphate and phosphoenolpyruvate: step 5/7.</text>
</comment>
<dbReference type="PANTHER" id="PTHR21087">
    <property type="entry name" value="SHIKIMATE KINASE"/>
    <property type="match status" value="1"/>
</dbReference>
<dbReference type="PROSITE" id="PS01128">
    <property type="entry name" value="SHIKIMATE_KINASE"/>
    <property type="match status" value="1"/>
</dbReference>
<dbReference type="OrthoDB" id="9800332at2"/>
<comment type="similarity">
    <text evidence="2 11">Belongs to the shikimate kinase family.</text>
</comment>
<evidence type="ECO:0000256" key="4">
    <source>
        <dbReference type="ARBA" id="ARBA00022605"/>
    </source>
</evidence>
<feature type="binding site" evidence="11">
    <location>
        <begin position="15"/>
        <end position="20"/>
    </location>
    <ligand>
        <name>ATP</name>
        <dbReference type="ChEBI" id="CHEBI:30616"/>
    </ligand>
</feature>
<dbReference type="EC" id="2.7.1.71" evidence="3 11"/>
<feature type="binding site" evidence="11">
    <location>
        <position position="37"/>
    </location>
    <ligand>
        <name>substrate</name>
    </ligand>
</feature>
<feature type="binding site" evidence="11">
    <location>
        <position position="121"/>
    </location>
    <ligand>
        <name>ATP</name>
        <dbReference type="ChEBI" id="CHEBI:30616"/>
    </ligand>
</feature>
<dbReference type="PANTHER" id="PTHR21087:SF16">
    <property type="entry name" value="SHIKIMATE KINASE 1, CHLOROPLASTIC"/>
    <property type="match status" value="1"/>
</dbReference>
<organism evidence="12 13">
    <name type="scientific">Nibricoccus aquaticus</name>
    <dbReference type="NCBI Taxonomy" id="2576891"/>
    <lineage>
        <taxon>Bacteria</taxon>
        <taxon>Pseudomonadati</taxon>
        <taxon>Verrucomicrobiota</taxon>
        <taxon>Opitutia</taxon>
        <taxon>Opitutales</taxon>
        <taxon>Opitutaceae</taxon>
        <taxon>Nibricoccus</taxon>
    </lineage>
</organism>
<keyword evidence="6 11" id="KW-0547">Nucleotide-binding</keyword>
<evidence type="ECO:0000313" key="12">
    <source>
        <dbReference type="EMBL" id="ATC64918.1"/>
    </source>
</evidence>
<dbReference type="Pfam" id="PF01202">
    <property type="entry name" value="SKI"/>
    <property type="match status" value="1"/>
</dbReference>
<evidence type="ECO:0000256" key="8">
    <source>
        <dbReference type="ARBA" id="ARBA00022840"/>
    </source>
</evidence>